<feature type="compositionally biased region" description="Pro residues" evidence="6">
    <location>
        <begin position="548"/>
        <end position="565"/>
    </location>
</feature>
<dbReference type="SUPFAM" id="SSF90229">
    <property type="entry name" value="CCCH zinc finger"/>
    <property type="match status" value="1"/>
</dbReference>
<proteinExistence type="predicted"/>
<evidence type="ECO:0000259" key="7">
    <source>
        <dbReference type="PROSITE" id="PS50103"/>
    </source>
</evidence>
<sequence>LTEYTLFQIVSDPNKLLDSFKVHLTESGGIRRSSISELVSLMANTGGLLAPKCISLCVIAASEAAVQSLLCDTEAWDILLKWLQEASQEEDFSFLAELMQLYLHLPVTFQLLTRNVCPKMIKTLSRKSTNEKVRSIAVDIVKKWMDVVSNANGEIKPRKRKLESVKKEKLDAKKEELSVTASSQPIQEVKKRRKTVKVPPTVMRTAGIEDAPELAIPKSRSEVLAKKMKNENPNEEPAAPIESFHQSITVTPTEPKKSPTEIHESFNFINALAHSQPAIRKKRKIPKLEPSTSHADINATMDDGKTGTQDFMPADPSESDGPSKSAITNFPILTGDRKANKKRVTWAPEHSLTQISYFEVDENERVNITRTIEEIRQQEHSLERQLFKRHEDVEMCGGRWYPPPPLEVNPPAEPGSRSTERETQLERERHILQTIYFTRESIPFTPEEPDKEDFVKKEPIQIPIRDYNDQLLVTKSTEDGSSKVSLNPNVADLVKSLALNFDQQETSAAANKPQSQPTSATSPPVDYKPQNQPNYPSHEHFEDHTPPMHQPPNMGGPPRMPPTGPPFMSAGERPHPGMRTRGPPMRPQMGPPFRHPQYPPDGLSQRFPRGGGSMPRPPYRGGPPPMFNGGRLGPMNPPPMRPRGPPGVRPEQICKFFQQGNCRNGSNCHFLHPSYQPPPPNW</sequence>
<dbReference type="InterPro" id="IPR036855">
    <property type="entry name" value="Znf_CCCH_sf"/>
</dbReference>
<dbReference type="PROSITE" id="PS50103">
    <property type="entry name" value="ZF_C3H1"/>
    <property type="match status" value="1"/>
</dbReference>
<evidence type="ECO:0000313" key="9">
    <source>
        <dbReference type="WBParaSite" id="HDID_0000759501-mRNA-1"/>
    </source>
</evidence>
<dbReference type="PANTHER" id="PTHR46557:SF1">
    <property type="entry name" value="SERINE_THREONINE-PROTEIN PHOSPHATASE 1 REGULATORY SUBUNIT 10"/>
    <property type="match status" value="1"/>
</dbReference>
<feature type="region of interest" description="Disordered" evidence="6">
    <location>
        <begin position="505"/>
        <end position="576"/>
    </location>
</feature>
<dbReference type="GO" id="GO:0008270">
    <property type="term" value="F:zinc ion binding"/>
    <property type="evidence" value="ECO:0007669"/>
    <property type="project" value="UniProtKB-KW"/>
</dbReference>
<feature type="domain" description="TFIIS N-terminal" evidence="8">
    <location>
        <begin position="77"/>
        <end position="151"/>
    </location>
</feature>
<feature type="domain" description="C3H1-type" evidence="7">
    <location>
        <begin position="649"/>
        <end position="675"/>
    </location>
</feature>
<dbReference type="GO" id="GO:0008157">
    <property type="term" value="F:protein phosphatase 1 binding"/>
    <property type="evidence" value="ECO:0007669"/>
    <property type="project" value="TreeGrafter"/>
</dbReference>
<dbReference type="InterPro" id="IPR041367">
    <property type="entry name" value="Znf-CCCH_4"/>
</dbReference>
<dbReference type="GO" id="GO:0005634">
    <property type="term" value="C:nucleus"/>
    <property type="evidence" value="ECO:0007669"/>
    <property type="project" value="UniProtKB-SubCell"/>
</dbReference>
<feature type="region of interest" description="Disordered" evidence="6">
    <location>
        <begin position="286"/>
        <end position="329"/>
    </location>
</feature>
<evidence type="ECO:0000256" key="6">
    <source>
        <dbReference type="SAM" id="MobiDB-lite"/>
    </source>
</evidence>
<evidence type="ECO:0000256" key="1">
    <source>
        <dbReference type="ARBA" id="ARBA00022723"/>
    </source>
</evidence>
<evidence type="ECO:0000256" key="4">
    <source>
        <dbReference type="PROSITE-ProRule" id="PRU00649"/>
    </source>
</evidence>
<protein>
    <submittedName>
        <fullName evidence="9">Serine/threonine-protein phosphatase 1 regulatory subunit 10</fullName>
    </submittedName>
</protein>
<dbReference type="InterPro" id="IPR000571">
    <property type="entry name" value="Znf_CCCH"/>
</dbReference>
<keyword evidence="2 5" id="KW-0863">Zinc-finger</keyword>
<feature type="compositionally biased region" description="Basic and acidic residues" evidence="6">
    <location>
        <begin position="537"/>
        <end position="546"/>
    </location>
</feature>
<keyword evidence="3 5" id="KW-0862">Zinc</keyword>
<dbReference type="Pfam" id="PF08711">
    <property type="entry name" value="Med26"/>
    <property type="match status" value="1"/>
</dbReference>
<evidence type="ECO:0000256" key="3">
    <source>
        <dbReference type="ARBA" id="ARBA00022833"/>
    </source>
</evidence>
<dbReference type="PROSITE" id="PS51319">
    <property type="entry name" value="TFIIS_N"/>
    <property type="match status" value="1"/>
</dbReference>
<dbReference type="STRING" id="6216.A0A0R3SR37"/>
<dbReference type="SUPFAM" id="SSF47676">
    <property type="entry name" value="Conserved domain common to transcription factors TFIIS, elongin A, CRSP70"/>
    <property type="match status" value="1"/>
</dbReference>
<reference evidence="9" key="1">
    <citation type="submission" date="2016-04" db="UniProtKB">
        <authorList>
            <consortium name="WormBaseParasite"/>
        </authorList>
    </citation>
    <scope>IDENTIFICATION</scope>
</reference>
<dbReference type="InterPro" id="IPR035441">
    <property type="entry name" value="TFIIS/LEDGF_dom_sf"/>
</dbReference>
<evidence type="ECO:0000256" key="5">
    <source>
        <dbReference type="PROSITE-ProRule" id="PRU00723"/>
    </source>
</evidence>
<dbReference type="InterPro" id="IPR017923">
    <property type="entry name" value="TFIIS_N"/>
</dbReference>
<feature type="zinc finger region" description="C3H1-type" evidence="5">
    <location>
        <begin position="649"/>
        <end position="675"/>
    </location>
</feature>
<dbReference type="Gene3D" id="1.20.930.10">
    <property type="entry name" value="Conserved domain common to transcription factors TFIIS, elongin A, CRSP70"/>
    <property type="match status" value="1"/>
</dbReference>
<dbReference type="Gene3D" id="4.10.1000.10">
    <property type="entry name" value="Zinc finger, CCCH-type"/>
    <property type="match status" value="1"/>
</dbReference>
<keyword evidence="4" id="KW-0539">Nucleus</keyword>
<feature type="region of interest" description="Disordered" evidence="6">
    <location>
        <begin position="612"/>
        <end position="651"/>
    </location>
</feature>
<feature type="region of interest" description="Disordered" evidence="6">
    <location>
        <begin position="400"/>
        <end position="424"/>
    </location>
</feature>
<dbReference type="WBParaSite" id="HDID_0000759501-mRNA-1">
    <property type="protein sequence ID" value="HDID_0000759501-mRNA-1"/>
    <property type="gene ID" value="HDID_0000759501"/>
</dbReference>
<name>A0A0R3SR37_HYMDI</name>
<dbReference type="SMART" id="SM00356">
    <property type="entry name" value="ZnF_C3H1"/>
    <property type="match status" value="1"/>
</dbReference>
<dbReference type="GO" id="GO:0072357">
    <property type="term" value="C:PTW/PP1 phosphatase complex"/>
    <property type="evidence" value="ECO:0007669"/>
    <property type="project" value="TreeGrafter"/>
</dbReference>
<comment type="subcellular location">
    <subcellularLocation>
        <location evidence="4">Nucleus</location>
    </subcellularLocation>
</comment>
<dbReference type="AlphaFoldDB" id="A0A0R3SR37"/>
<dbReference type="PANTHER" id="PTHR46557">
    <property type="entry name" value="SERINE/THREONINE-PROTEIN PHOSPHATASE 1 REGULATORY SUBUNIT 10-RELATED"/>
    <property type="match status" value="1"/>
</dbReference>
<feature type="compositionally biased region" description="Pro residues" evidence="6">
    <location>
        <begin position="401"/>
        <end position="413"/>
    </location>
</feature>
<feature type="compositionally biased region" description="Pro residues" evidence="6">
    <location>
        <begin position="615"/>
        <end position="626"/>
    </location>
</feature>
<dbReference type="Pfam" id="PF18044">
    <property type="entry name" value="zf-CCCH_4"/>
    <property type="match status" value="1"/>
</dbReference>
<accession>A0A0R3SR37</accession>
<feature type="compositionally biased region" description="Pro residues" evidence="6">
    <location>
        <begin position="635"/>
        <end position="648"/>
    </location>
</feature>
<feature type="compositionally biased region" description="Low complexity" evidence="6">
    <location>
        <begin position="513"/>
        <end position="524"/>
    </location>
</feature>
<keyword evidence="1 5" id="KW-0479">Metal-binding</keyword>
<dbReference type="GO" id="GO:0000785">
    <property type="term" value="C:chromatin"/>
    <property type="evidence" value="ECO:0007669"/>
    <property type="project" value="TreeGrafter"/>
</dbReference>
<organism evidence="9">
    <name type="scientific">Hymenolepis diminuta</name>
    <name type="common">Rat tapeworm</name>
    <dbReference type="NCBI Taxonomy" id="6216"/>
    <lineage>
        <taxon>Eukaryota</taxon>
        <taxon>Metazoa</taxon>
        <taxon>Spiralia</taxon>
        <taxon>Lophotrochozoa</taxon>
        <taxon>Platyhelminthes</taxon>
        <taxon>Cestoda</taxon>
        <taxon>Eucestoda</taxon>
        <taxon>Cyclophyllidea</taxon>
        <taxon>Hymenolepididae</taxon>
        <taxon>Hymenolepis</taxon>
    </lineage>
</organism>
<evidence type="ECO:0000259" key="8">
    <source>
        <dbReference type="PROSITE" id="PS51319"/>
    </source>
</evidence>
<evidence type="ECO:0000256" key="2">
    <source>
        <dbReference type="ARBA" id="ARBA00022771"/>
    </source>
</evidence>